<dbReference type="InParanoid" id="A0A1X7UR53"/>
<name>A0A1X7UR53_AMPQE</name>
<dbReference type="EnsemblMetazoa" id="Aqu2.1.30131_001">
    <property type="protein sequence ID" value="Aqu2.1.30131_001"/>
    <property type="gene ID" value="Aqu2.1.30131"/>
</dbReference>
<proteinExistence type="predicted"/>
<protein>
    <recommendedName>
        <fullName evidence="2">Tudor-knot domain-containing protein</fullName>
    </recommendedName>
</protein>
<accession>A0A1X7UR53</accession>
<dbReference type="AlphaFoldDB" id="A0A1X7UR53"/>
<evidence type="ECO:0008006" key="2">
    <source>
        <dbReference type="Google" id="ProtNLM"/>
    </source>
</evidence>
<evidence type="ECO:0000313" key="1">
    <source>
        <dbReference type="EnsemblMetazoa" id="Aqu2.1.30131_001"/>
    </source>
</evidence>
<reference evidence="1" key="1">
    <citation type="submission" date="2017-05" db="UniProtKB">
        <authorList>
            <consortium name="EnsemblMetazoa"/>
        </authorList>
    </citation>
    <scope>IDENTIFICATION</scope>
</reference>
<organism evidence="1">
    <name type="scientific">Amphimedon queenslandica</name>
    <name type="common">Sponge</name>
    <dbReference type="NCBI Taxonomy" id="400682"/>
    <lineage>
        <taxon>Eukaryota</taxon>
        <taxon>Metazoa</taxon>
        <taxon>Porifera</taxon>
        <taxon>Demospongiae</taxon>
        <taxon>Heteroscleromorpha</taxon>
        <taxon>Haplosclerida</taxon>
        <taxon>Niphatidae</taxon>
        <taxon>Amphimedon</taxon>
    </lineage>
</organism>
<sequence length="121" mass="14070">MADQIDLFKIRVVKEKGTKVKVHYIGYGKKFHEWKERSELVLFDPGASDAITELANKIKSSLQNSRKDSPSVKIDMTFDMLLFEGLGKLGMEKCVSRRIKKYAIRAYTDIDSLMEKGWHWR</sequence>